<dbReference type="InterPro" id="IPR010730">
    <property type="entry name" value="HET"/>
</dbReference>
<evidence type="ECO:0000313" key="4">
    <source>
        <dbReference type="Proteomes" id="UP001166286"/>
    </source>
</evidence>
<keyword evidence="1" id="KW-0479">Metal-binding</keyword>
<dbReference type="InterPro" id="IPR001878">
    <property type="entry name" value="Znf_CCHC"/>
</dbReference>
<dbReference type="Proteomes" id="UP001166286">
    <property type="component" value="Unassembled WGS sequence"/>
</dbReference>
<protein>
    <recommendedName>
        <fullName evidence="2">CCHC-type domain-containing protein</fullName>
    </recommendedName>
</protein>
<name>A0AA39V0D5_9LECA</name>
<dbReference type="Pfam" id="PF06985">
    <property type="entry name" value="HET"/>
    <property type="match status" value="1"/>
</dbReference>
<evidence type="ECO:0000313" key="3">
    <source>
        <dbReference type="EMBL" id="KAK0510988.1"/>
    </source>
</evidence>
<keyword evidence="1" id="KW-0863">Zinc-finger</keyword>
<feature type="domain" description="CCHC-type" evidence="2">
    <location>
        <begin position="18"/>
        <end position="32"/>
    </location>
</feature>
<proteinExistence type="predicted"/>
<gene>
    <name evidence="3" type="ORF">JMJ35_006540</name>
</gene>
<dbReference type="GO" id="GO:0008270">
    <property type="term" value="F:zinc ion binding"/>
    <property type="evidence" value="ECO:0007669"/>
    <property type="project" value="UniProtKB-KW"/>
</dbReference>
<dbReference type="AlphaFoldDB" id="A0AA39V0D5"/>
<sequence>MDARGSVHVEAAGGSFLCLKCRNVGHIVNECPLSTWPKEHEWLFSLTRRRMRFRDVSSSSQQELCSRCQDLDVIGLLHEEIPWKSSFDLNQAAEKGSNLFRSLGTTGSIQFKHDCPLCCCLFAMTPNPSSPAQEVLVFSDWTMNRLSGDGGTDFDTKEKLQYAKCLLIALRPCQARAAFSITAHSGDALCIMEGDDADYATTLGGRLIESSSLNTGLIEEWLSTCLRLHGRDCTPVYTEDLQGIRLIDVFEPRRVINYPYIGCEYVALSYVWGGVAQKSFRQGSTLSRLPQTIEDAMACVRSLGKRYLWVDSVCIDQLDEKEKRDQIGRMSSIYRGAYITLIALSCCSAETGLPRFASRMPLCSQLRCRIGGKRLVGLMPTLSQPSFWGSRAWTLQEALLSPRCLYLSDYQLYFECNVMQCCESLDQTKSWAHNLACDSNPSQQGSVSWMIAQHGHGYLKNEIGPSSERFVYWGNMVNVYSRRKMSKAEDALNAFSGVLQCLETKYEDGFFWGLPVADFQWGLLWRFQSRPTRREGFPTWSWAGWKAMIWADYALNITTDKFPVQLQIWKVVEEQLVKVFRTSQAAAEGSTDVGSPFRSDPTSTAETYDLQSPEFDLSQYPRAEHNGYLFVEAIVLHFIPDYSLPLPKITRYPFFEYFNFYIGVTRCRIEIKSIDREINGPVGCTEQQFLLLARGGLNNEIWHHLLLVHPRGNLVERGTAIILIVPQDRLEVLRHLKPQKRRVVLS</sequence>
<dbReference type="PROSITE" id="PS50158">
    <property type="entry name" value="ZF_CCHC"/>
    <property type="match status" value="1"/>
</dbReference>
<keyword evidence="1" id="KW-0862">Zinc</keyword>
<keyword evidence="4" id="KW-1185">Reference proteome</keyword>
<reference evidence="3" key="1">
    <citation type="submission" date="2023-03" db="EMBL/GenBank/DDBJ databases">
        <title>Complete genome of Cladonia borealis.</title>
        <authorList>
            <person name="Park H."/>
        </authorList>
    </citation>
    <scope>NUCLEOTIDE SEQUENCE</scope>
    <source>
        <strain evidence="3">ANT050790</strain>
    </source>
</reference>
<dbReference type="PANTHER" id="PTHR33112">
    <property type="entry name" value="DOMAIN PROTEIN, PUTATIVE-RELATED"/>
    <property type="match status" value="1"/>
</dbReference>
<comment type="caution">
    <text evidence="3">The sequence shown here is derived from an EMBL/GenBank/DDBJ whole genome shotgun (WGS) entry which is preliminary data.</text>
</comment>
<evidence type="ECO:0000259" key="2">
    <source>
        <dbReference type="PROSITE" id="PS50158"/>
    </source>
</evidence>
<organism evidence="3 4">
    <name type="scientific">Cladonia borealis</name>
    <dbReference type="NCBI Taxonomy" id="184061"/>
    <lineage>
        <taxon>Eukaryota</taxon>
        <taxon>Fungi</taxon>
        <taxon>Dikarya</taxon>
        <taxon>Ascomycota</taxon>
        <taxon>Pezizomycotina</taxon>
        <taxon>Lecanoromycetes</taxon>
        <taxon>OSLEUM clade</taxon>
        <taxon>Lecanoromycetidae</taxon>
        <taxon>Lecanorales</taxon>
        <taxon>Lecanorineae</taxon>
        <taxon>Cladoniaceae</taxon>
        <taxon>Cladonia</taxon>
    </lineage>
</organism>
<evidence type="ECO:0000256" key="1">
    <source>
        <dbReference type="PROSITE-ProRule" id="PRU00047"/>
    </source>
</evidence>
<accession>A0AA39V0D5</accession>
<dbReference type="GO" id="GO:0003676">
    <property type="term" value="F:nucleic acid binding"/>
    <property type="evidence" value="ECO:0007669"/>
    <property type="project" value="InterPro"/>
</dbReference>
<dbReference type="EMBL" id="JAFEKC020000014">
    <property type="protein sequence ID" value="KAK0510988.1"/>
    <property type="molecule type" value="Genomic_DNA"/>
</dbReference>
<dbReference type="PANTHER" id="PTHR33112:SF16">
    <property type="entry name" value="HETEROKARYON INCOMPATIBILITY DOMAIN-CONTAINING PROTEIN"/>
    <property type="match status" value="1"/>
</dbReference>